<protein>
    <recommendedName>
        <fullName evidence="2">Protein kinase domain-containing protein</fullName>
    </recommendedName>
</protein>
<dbReference type="Pfam" id="PF07714">
    <property type="entry name" value="PK_Tyr_Ser-Thr"/>
    <property type="match status" value="1"/>
</dbReference>
<evidence type="ECO:0000259" key="2">
    <source>
        <dbReference type="PROSITE" id="PS50011"/>
    </source>
</evidence>
<feature type="compositionally biased region" description="Pro residues" evidence="1">
    <location>
        <begin position="465"/>
        <end position="476"/>
    </location>
</feature>
<dbReference type="PANTHER" id="PTHR44329">
    <property type="entry name" value="SERINE/THREONINE-PROTEIN KINASE TNNI3K-RELATED"/>
    <property type="match status" value="1"/>
</dbReference>
<dbReference type="Gene3D" id="1.10.510.10">
    <property type="entry name" value="Transferase(Phosphotransferase) domain 1"/>
    <property type="match status" value="1"/>
</dbReference>
<sequence>MSIHPIAFQPKNNRRPQTNVLVDARGEPLLADFGLSRFTEELPPAGDATTGLYQGSLRWMAPERVQPATFGLAAGAAQSTASDVYSVGMTMYEIFTRRAPFDNKRDLDIIQMLVRGVRLDHPGHDAIIRGMNPRLWEFMWDTWDFDRTKRPRLDVALQTVLFDPASAPPTTSPLSGVTKNSYTRKNWLEIDLVPSEPVYDLENWSSGYYLGRTSRGEKGVFPGYLIHLADQSTAHGVPHEPRVPDAPGIRPRPVQRATQQTQPDPITVARVNVPVPRTVSMPAAVGQPAPSHEYTTGQYYQEPSEYNARAAPHSYEQRSRNMAPGFDPRLVHQQQQSHAYSTYPSHVDESDDEETDNEGQYSSSSGGHLSAGHGQAPYGTNLSHPTAPLGYYAPPPYPPNTDARTQYRQGGVPLQQQNPDPRMQPSQDARARPPPQEPRSRQPQSASSGYVNRPAPLTAINQVPNAPPKPNLPTPPLSAGYQITAGGPPNYPYANRSPPPAEARGQPPTAAYHATTHSAPPGPPYQAMNPVNPRSDTMPPSAAPVQYPARPTLQGQGHGRPGSFPPTHAPPPPVGMPQVPVHRPQPVPPGHRQLPNPLRQQQPPDADRDVDAVTGYMGSMSIQQPPARPGQQPGQAYWPPPQR</sequence>
<dbReference type="GO" id="GO:0004674">
    <property type="term" value="F:protein serine/threonine kinase activity"/>
    <property type="evidence" value="ECO:0007669"/>
    <property type="project" value="TreeGrafter"/>
</dbReference>
<feature type="region of interest" description="Disordered" evidence="1">
    <location>
        <begin position="233"/>
        <end position="264"/>
    </location>
</feature>
<dbReference type="InterPro" id="IPR011009">
    <property type="entry name" value="Kinase-like_dom_sf"/>
</dbReference>
<dbReference type="InterPro" id="IPR051681">
    <property type="entry name" value="Ser/Thr_Kinases-Pseudokinases"/>
</dbReference>
<dbReference type="AlphaFoldDB" id="A0A165CKX2"/>
<dbReference type="STRING" id="1353952.A0A165CKX2"/>
<reference evidence="3 4" key="1">
    <citation type="journal article" date="2016" name="Mol. Biol. Evol.">
        <title>Comparative Genomics of Early-Diverging Mushroom-Forming Fungi Provides Insights into the Origins of Lignocellulose Decay Capabilities.</title>
        <authorList>
            <person name="Nagy L.G."/>
            <person name="Riley R."/>
            <person name="Tritt A."/>
            <person name="Adam C."/>
            <person name="Daum C."/>
            <person name="Floudas D."/>
            <person name="Sun H."/>
            <person name="Yadav J.S."/>
            <person name="Pangilinan J."/>
            <person name="Larsson K.H."/>
            <person name="Matsuura K."/>
            <person name="Barry K."/>
            <person name="Labutti K."/>
            <person name="Kuo R."/>
            <person name="Ohm R.A."/>
            <person name="Bhattacharya S.S."/>
            <person name="Shirouzu T."/>
            <person name="Yoshinaga Y."/>
            <person name="Martin F.M."/>
            <person name="Grigoriev I.V."/>
            <person name="Hibbett D.S."/>
        </authorList>
    </citation>
    <scope>NUCLEOTIDE SEQUENCE [LARGE SCALE GENOMIC DNA]</scope>
    <source>
        <strain evidence="3 4">HHB12733</strain>
    </source>
</reference>
<dbReference type="Proteomes" id="UP000076842">
    <property type="component" value="Unassembled WGS sequence"/>
</dbReference>
<evidence type="ECO:0000256" key="1">
    <source>
        <dbReference type="SAM" id="MobiDB-lite"/>
    </source>
</evidence>
<feature type="compositionally biased region" description="Polar residues" evidence="1">
    <location>
        <begin position="414"/>
        <end position="427"/>
    </location>
</feature>
<organism evidence="3 4">
    <name type="scientific">Calocera cornea HHB12733</name>
    <dbReference type="NCBI Taxonomy" id="1353952"/>
    <lineage>
        <taxon>Eukaryota</taxon>
        <taxon>Fungi</taxon>
        <taxon>Dikarya</taxon>
        <taxon>Basidiomycota</taxon>
        <taxon>Agaricomycotina</taxon>
        <taxon>Dacrymycetes</taxon>
        <taxon>Dacrymycetales</taxon>
        <taxon>Dacrymycetaceae</taxon>
        <taxon>Calocera</taxon>
    </lineage>
</organism>
<feature type="compositionally biased region" description="Low complexity" evidence="1">
    <location>
        <begin position="590"/>
        <end position="604"/>
    </location>
</feature>
<gene>
    <name evidence="3" type="ORF">CALCODRAFT_488275</name>
</gene>
<dbReference type="InterPro" id="IPR001245">
    <property type="entry name" value="Ser-Thr/Tyr_kinase_cat_dom"/>
</dbReference>
<feature type="domain" description="Protein kinase" evidence="2">
    <location>
        <begin position="1"/>
        <end position="162"/>
    </location>
</feature>
<dbReference type="InterPro" id="IPR036028">
    <property type="entry name" value="SH3-like_dom_sf"/>
</dbReference>
<dbReference type="PROSITE" id="PS50011">
    <property type="entry name" value="PROTEIN_KINASE_DOM"/>
    <property type="match status" value="1"/>
</dbReference>
<evidence type="ECO:0000313" key="3">
    <source>
        <dbReference type="EMBL" id="KZT50980.1"/>
    </source>
</evidence>
<feature type="compositionally biased region" description="Low complexity" evidence="1">
    <location>
        <begin position="623"/>
        <end position="636"/>
    </location>
</feature>
<dbReference type="GO" id="GO:0005524">
    <property type="term" value="F:ATP binding"/>
    <property type="evidence" value="ECO:0007669"/>
    <property type="project" value="InterPro"/>
</dbReference>
<feature type="compositionally biased region" description="Polar residues" evidence="1">
    <location>
        <begin position="332"/>
        <end position="344"/>
    </location>
</feature>
<feature type="region of interest" description="Disordered" evidence="1">
    <location>
        <begin position="310"/>
        <end position="643"/>
    </location>
</feature>
<proteinExistence type="predicted"/>
<dbReference type="InParanoid" id="A0A165CKX2"/>
<feature type="compositionally biased region" description="Low complexity" evidence="1">
    <location>
        <begin position="359"/>
        <end position="376"/>
    </location>
</feature>
<feature type="compositionally biased region" description="Pro residues" evidence="1">
    <location>
        <begin position="563"/>
        <end position="575"/>
    </location>
</feature>
<dbReference type="InterPro" id="IPR000719">
    <property type="entry name" value="Prot_kinase_dom"/>
</dbReference>
<dbReference type="SUPFAM" id="SSF56112">
    <property type="entry name" value="Protein kinase-like (PK-like)"/>
    <property type="match status" value="1"/>
</dbReference>
<accession>A0A165CKX2</accession>
<dbReference type="OrthoDB" id="26722at2759"/>
<keyword evidence="4" id="KW-1185">Reference proteome</keyword>
<name>A0A165CKX2_9BASI</name>
<dbReference type="SUPFAM" id="SSF50044">
    <property type="entry name" value="SH3-domain"/>
    <property type="match status" value="1"/>
</dbReference>
<dbReference type="EMBL" id="KV424132">
    <property type="protein sequence ID" value="KZT50980.1"/>
    <property type="molecule type" value="Genomic_DNA"/>
</dbReference>
<evidence type="ECO:0000313" key="4">
    <source>
        <dbReference type="Proteomes" id="UP000076842"/>
    </source>
</evidence>